<evidence type="ECO:0000256" key="6">
    <source>
        <dbReference type="ARBA" id="ARBA00022490"/>
    </source>
</evidence>
<dbReference type="CDD" id="cd00593">
    <property type="entry name" value="RIBOc"/>
    <property type="match status" value="1"/>
</dbReference>
<evidence type="ECO:0000259" key="16">
    <source>
        <dbReference type="PROSITE" id="PS50137"/>
    </source>
</evidence>
<organism evidence="18">
    <name type="scientific">human gut metagenome</name>
    <dbReference type="NCBI Taxonomy" id="408170"/>
    <lineage>
        <taxon>unclassified sequences</taxon>
        <taxon>metagenomes</taxon>
        <taxon>organismal metagenomes</taxon>
    </lineage>
</organism>
<dbReference type="AlphaFoldDB" id="K1SJ68"/>
<dbReference type="GO" id="GO:0046872">
    <property type="term" value="F:metal ion binding"/>
    <property type="evidence" value="ECO:0007669"/>
    <property type="project" value="UniProtKB-KW"/>
</dbReference>
<evidence type="ECO:0000256" key="2">
    <source>
        <dbReference type="ARBA" id="ARBA00004496"/>
    </source>
</evidence>
<dbReference type="PANTHER" id="PTHR11207">
    <property type="entry name" value="RIBONUCLEASE III"/>
    <property type="match status" value="1"/>
</dbReference>
<dbReference type="SUPFAM" id="SSF54768">
    <property type="entry name" value="dsRNA-binding domain-like"/>
    <property type="match status" value="1"/>
</dbReference>
<reference evidence="18" key="1">
    <citation type="journal article" date="2013" name="Environ. Microbiol.">
        <title>Microbiota from the distal guts of lean and obese adolescents exhibit partial functional redundancy besides clear differences in community structure.</title>
        <authorList>
            <person name="Ferrer M."/>
            <person name="Ruiz A."/>
            <person name="Lanza F."/>
            <person name="Haange S.B."/>
            <person name="Oberbach A."/>
            <person name="Till H."/>
            <person name="Bargiela R."/>
            <person name="Campoy C."/>
            <person name="Segura M.T."/>
            <person name="Richter M."/>
            <person name="von Bergen M."/>
            <person name="Seifert J."/>
            <person name="Suarez A."/>
        </authorList>
    </citation>
    <scope>NUCLEOTIDE SEQUENCE</scope>
</reference>
<dbReference type="FunFam" id="3.30.160.20:FF:000003">
    <property type="entry name" value="Ribonuclease 3"/>
    <property type="match status" value="1"/>
</dbReference>
<dbReference type="NCBIfam" id="TIGR02191">
    <property type="entry name" value="RNaseIII"/>
    <property type="match status" value="1"/>
</dbReference>
<dbReference type="PROSITE" id="PS50137">
    <property type="entry name" value="DS_RBD"/>
    <property type="match status" value="1"/>
</dbReference>
<dbReference type="PANTHER" id="PTHR11207:SF0">
    <property type="entry name" value="RIBONUCLEASE 3"/>
    <property type="match status" value="1"/>
</dbReference>
<dbReference type="Gene3D" id="1.10.1520.10">
    <property type="entry name" value="Ribonuclease III domain"/>
    <property type="match status" value="1"/>
</dbReference>
<evidence type="ECO:0000313" key="18">
    <source>
        <dbReference type="EMBL" id="EKC53845.1"/>
    </source>
</evidence>
<sequence>MDNGLNELQEKIQYRFKNISLLERAVTHSSYANEKHLTTGDNERLEFLGDSVLGFITAEYLFSHHRNFPEGELTRLRSYAVCEKSLFEYAKEIDLGDRLLLGKGEEMTGGRTRPSVVSDAFEAVIAAIYIDGGIGEAKKFVLRFVEPYVEAKPSFKDYKTILQEVVQKNQGESLKYVLVSESGPDHDKHFKVEVHLNSNVIGAGVGSSKKKAEQAAAKEALELMGI</sequence>
<keyword evidence="12" id="KW-0255">Endonuclease</keyword>
<dbReference type="GO" id="GO:0004525">
    <property type="term" value="F:ribonuclease III activity"/>
    <property type="evidence" value="ECO:0007669"/>
    <property type="project" value="UniProtKB-EC"/>
</dbReference>
<evidence type="ECO:0000256" key="11">
    <source>
        <dbReference type="ARBA" id="ARBA00022723"/>
    </source>
</evidence>
<dbReference type="GO" id="GO:0006364">
    <property type="term" value="P:rRNA processing"/>
    <property type="evidence" value="ECO:0007669"/>
    <property type="project" value="UniProtKB-KW"/>
</dbReference>
<feature type="domain" description="RNase III" evidence="17">
    <location>
        <begin position="5"/>
        <end position="133"/>
    </location>
</feature>
<keyword evidence="15" id="KW-0694">RNA-binding</keyword>
<evidence type="ECO:0000256" key="12">
    <source>
        <dbReference type="ARBA" id="ARBA00022759"/>
    </source>
</evidence>
<evidence type="ECO:0000256" key="9">
    <source>
        <dbReference type="ARBA" id="ARBA00022694"/>
    </source>
</evidence>
<keyword evidence="10" id="KW-0540">Nuclease</keyword>
<dbReference type="Pfam" id="PF00035">
    <property type="entry name" value="dsrm"/>
    <property type="match status" value="1"/>
</dbReference>
<dbReference type="GO" id="GO:0003725">
    <property type="term" value="F:double-stranded RNA binding"/>
    <property type="evidence" value="ECO:0007669"/>
    <property type="project" value="TreeGrafter"/>
</dbReference>
<dbReference type="PROSITE" id="PS50142">
    <property type="entry name" value="RNASE_3_2"/>
    <property type="match status" value="1"/>
</dbReference>
<name>K1SJ68_9ZZZZ</name>
<evidence type="ECO:0000256" key="15">
    <source>
        <dbReference type="ARBA" id="ARBA00022884"/>
    </source>
</evidence>
<evidence type="ECO:0000256" key="14">
    <source>
        <dbReference type="ARBA" id="ARBA00022842"/>
    </source>
</evidence>
<dbReference type="InterPro" id="IPR036389">
    <property type="entry name" value="RNase_III_sf"/>
</dbReference>
<evidence type="ECO:0000256" key="3">
    <source>
        <dbReference type="ARBA" id="ARBA00010183"/>
    </source>
</evidence>
<dbReference type="GO" id="GO:0006397">
    <property type="term" value="P:mRNA processing"/>
    <property type="evidence" value="ECO:0007669"/>
    <property type="project" value="UniProtKB-KW"/>
</dbReference>
<dbReference type="PROSITE" id="PS00517">
    <property type="entry name" value="RNASE_3_1"/>
    <property type="match status" value="1"/>
</dbReference>
<accession>K1SJ68</accession>
<dbReference type="Pfam" id="PF14622">
    <property type="entry name" value="Ribonucleas_3_3"/>
    <property type="match status" value="1"/>
</dbReference>
<keyword evidence="14" id="KW-0460">Magnesium</keyword>
<protein>
    <recommendedName>
        <fullName evidence="5">ribonuclease III</fullName>
        <ecNumber evidence="5">3.1.26.3</ecNumber>
    </recommendedName>
</protein>
<keyword evidence="6" id="KW-0963">Cytoplasm</keyword>
<dbReference type="HAMAP" id="MF_00104">
    <property type="entry name" value="RNase_III"/>
    <property type="match status" value="1"/>
</dbReference>
<dbReference type="GO" id="GO:0042802">
    <property type="term" value="F:identical protein binding"/>
    <property type="evidence" value="ECO:0007669"/>
    <property type="project" value="UniProtKB-ARBA"/>
</dbReference>
<proteinExistence type="inferred from homology"/>
<dbReference type="GO" id="GO:0005737">
    <property type="term" value="C:cytoplasm"/>
    <property type="evidence" value="ECO:0007669"/>
    <property type="project" value="UniProtKB-SubCell"/>
</dbReference>
<dbReference type="InterPro" id="IPR011907">
    <property type="entry name" value="RNase_III"/>
</dbReference>
<dbReference type="InterPro" id="IPR014720">
    <property type="entry name" value="dsRBD_dom"/>
</dbReference>
<evidence type="ECO:0000256" key="8">
    <source>
        <dbReference type="ARBA" id="ARBA00022664"/>
    </source>
</evidence>
<evidence type="ECO:0000256" key="5">
    <source>
        <dbReference type="ARBA" id="ARBA00012177"/>
    </source>
</evidence>
<dbReference type="EC" id="3.1.26.3" evidence="5"/>
<keyword evidence="11" id="KW-0479">Metal-binding</keyword>
<dbReference type="GO" id="GO:0010468">
    <property type="term" value="P:regulation of gene expression"/>
    <property type="evidence" value="ECO:0007669"/>
    <property type="project" value="TreeGrafter"/>
</dbReference>
<keyword evidence="8" id="KW-0507">mRNA processing</keyword>
<gene>
    <name evidence="18" type="ORF">OBE_12388</name>
</gene>
<feature type="domain" description="DRBM" evidence="16">
    <location>
        <begin position="157"/>
        <end position="226"/>
    </location>
</feature>
<dbReference type="CDD" id="cd10845">
    <property type="entry name" value="DSRM_RNAse_III_family"/>
    <property type="match status" value="1"/>
</dbReference>
<comment type="caution">
    <text evidence="18">The sequence shown here is derived from an EMBL/GenBank/DDBJ whole genome shotgun (WGS) entry which is preliminary data.</text>
</comment>
<keyword evidence="9" id="KW-0819">tRNA processing</keyword>
<dbReference type="SMART" id="SM00535">
    <property type="entry name" value="RIBOc"/>
    <property type="match status" value="1"/>
</dbReference>
<evidence type="ECO:0000256" key="1">
    <source>
        <dbReference type="ARBA" id="ARBA00000109"/>
    </source>
</evidence>
<dbReference type="InterPro" id="IPR000999">
    <property type="entry name" value="RNase_III_dom"/>
</dbReference>
<dbReference type="SMART" id="SM00358">
    <property type="entry name" value="DSRM"/>
    <property type="match status" value="1"/>
</dbReference>
<comment type="subcellular location">
    <subcellularLocation>
        <location evidence="2">Cytoplasm</location>
    </subcellularLocation>
</comment>
<comment type="subunit">
    <text evidence="4">Homodimer.</text>
</comment>
<evidence type="ECO:0000259" key="17">
    <source>
        <dbReference type="PROSITE" id="PS50142"/>
    </source>
</evidence>
<keyword evidence="7" id="KW-0698">rRNA processing</keyword>
<dbReference type="FunFam" id="1.10.1520.10:FF:000001">
    <property type="entry name" value="Ribonuclease 3"/>
    <property type="match status" value="1"/>
</dbReference>
<comment type="similarity">
    <text evidence="3">Belongs to the ribonuclease III family.</text>
</comment>
<evidence type="ECO:0000256" key="10">
    <source>
        <dbReference type="ARBA" id="ARBA00022722"/>
    </source>
</evidence>
<dbReference type="EMBL" id="AJWZ01008533">
    <property type="protein sequence ID" value="EKC53845.1"/>
    <property type="molecule type" value="Genomic_DNA"/>
</dbReference>
<dbReference type="GO" id="GO:0008033">
    <property type="term" value="P:tRNA processing"/>
    <property type="evidence" value="ECO:0007669"/>
    <property type="project" value="UniProtKB-KW"/>
</dbReference>
<dbReference type="Gene3D" id="3.30.160.20">
    <property type="match status" value="1"/>
</dbReference>
<evidence type="ECO:0000256" key="7">
    <source>
        <dbReference type="ARBA" id="ARBA00022552"/>
    </source>
</evidence>
<keyword evidence="13 18" id="KW-0378">Hydrolase</keyword>
<comment type="catalytic activity">
    <reaction evidence="1">
        <text>Endonucleolytic cleavage to 5'-phosphomonoester.</text>
        <dbReference type="EC" id="3.1.26.3"/>
    </reaction>
</comment>
<dbReference type="SUPFAM" id="SSF69065">
    <property type="entry name" value="RNase III domain-like"/>
    <property type="match status" value="1"/>
</dbReference>
<evidence type="ECO:0000256" key="13">
    <source>
        <dbReference type="ARBA" id="ARBA00022801"/>
    </source>
</evidence>
<evidence type="ECO:0000256" key="4">
    <source>
        <dbReference type="ARBA" id="ARBA00011738"/>
    </source>
</evidence>